<evidence type="ECO:0000259" key="6">
    <source>
        <dbReference type="Pfam" id="PF02900"/>
    </source>
</evidence>
<name>A0A9N9YXK1_9HYPO</name>
<dbReference type="SUPFAM" id="SSF53213">
    <property type="entry name" value="LigB-like"/>
    <property type="match status" value="1"/>
</dbReference>
<dbReference type="Pfam" id="PF02900">
    <property type="entry name" value="LigB"/>
    <property type="match status" value="1"/>
</dbReference>
<dbReference type="Gene3D" id="3.40.830.10">
    <property type="entry name" value="LigB-like"/>
    <property type="match status" value="1"/>
</dbReference>
<proteinExistence type="inferred from homology"/>
<organism evidence="7 8">
    <name type="scientific">Clonostachys solani</name>
    <dbReference type="NCBI Taxonomy" id="160281"/>
    <lineage>
        <taxon>Eukaryota</taxon>
        <taxon>Fungi</taxon>
        <taxon>Dikarya</taxon>
        <taxon>Ascomycota</taxon>
        <taxon>Pezizomycotina</taxon>
        <taxon>Sordariomycetes</taxon>
        <taxon>Hypocreomycetidae</taxon>
        <taxon>Hypocreales</taxon>
        <taxon>Bionectriaceae</taxon>
        <taxon>Clonostachys</taxon>
    </lineage>
</organism>
<dbReference type="GO" id="GO:0008198">
    <property type="term" value="F:ferrous iron binding"/>
    <property type="evidence" value="ECO:0007669"/>
    <property type="project" value="InterPro"/>
</dbReference>
<keyword evidence="4" id="KW-0862">Zinc</keyword>
<dbReference type="GO" id="GO:0016702">
    <property type="term" value="F:oxidoreductase activity, acting on single donors with incorporation of molecular oxygen, incorporation of two atoms of oxygen"/>
    <property type="evidence" value="ECO:0007669"/>
    <property type="project" value="UniProtKB-ARBA"/>
</dbReference>
<dbReference type="EMBL" id="CABFOC020000005">
    <property type="protein sequence ID" value="CAH0044093.1"/>
    <property type="molecule type" value="Genomic_DNA"/>
</dbReference>
<dbReference type="Proteomes" id="UP000775872">
    <property type="component" value="Unassembled WGS sequence"/>
</dbReference>
<dbReference type="PIRSF" id="PIRSF006157">
    <property type="entry name" value="Doxgns_DODA"/>
    <property type="match status" value="1"/>
</dbReference>
<evidence type="ECO:0000256" key="4">
    <source>
        <dbReference type="ARBA" id="ARBA00022833"/>
    </source>
</evidence>
<comment type="cofactor">
    <cofactor evidence="1">
        <name>Zn(2+)</name>
        <dbReference type="ChEBI" id="CHEBI:29105"/>
    </cofactor>
</comment>
<dbReference type="PANTHER" id="PTHR30096">
    <property type="entry name" value="4,5-DOPA DIOXYGENASE EXTRADIOL-LIKE PROTEIN"/>
    <property type="match status" value="1"/>
</dbReference>
<dbReference type="CDD" id="cd07363">
    <property type="entry name" value="45_DOPA_Dioxygenase"/>
    <property type="match status" value="1"/>
</dbReference>
<evidence type="ECO:0000256" key="1">
    <source>
        <dbReference type="ARBA" id="ARBA00001947"/>
    </source>
</evidence>
<feature type="domain" description="Extradiol ring-cleavage dioxygenase class III enzyme subunit B" evidence="6">
    <location>
        <begin position="71"/>
        <end position="292"/>
    </location>
</feature>
<accession>A0A9N9YXK1</accession>
<evidence type="ECO:0000256" key="5">
    <source>
        <dbReference type="ARBA" id="ARBA00023002"/>
    </source>
</evidence>
<protein>
    <recommendedName>
        <fullName evidence="6">Extradiol ring-cleavage dioxygenase class III enzyme subunit B domain-containing protein</fullName>
    </recommendedName>
</protein>
<dbReference type="GO" id="GO:0008270">
    <property type="term" value="F:zinc ion binding"/>
    <property type="evidence" value="ECO:0007669"/>
    <property type="project" value="InterPro"/>
</dbReference>
<dbReference type="OrthoDB" id="7396853at2759"/>
<dbReference type="AlphaFoldDB" id="A0A9N9YXK1"/>
<dbReference type="PANTHER" id="PTHR30096:SF0">
    <property type="entry name" value="4,5-DOPA DIOXYGENASE EXTRADIOL-LIKE PROTEIN"/>
    <property type="match status" value="1"/>
</dbReference>
<reference evidence="7" key="1">
    <citation type="submission" date="2021-10" db="EMBL/GenBank/DDBJ databases">
        <authorList>
            <person name="Piombo E."/>
        </authorList>
    </citation>
    <scope>NUCLEOTIDE SEQUENCE</scope>
</reference>
<dbReference type="InterPro" id="IPR014436">
    <property type="entry name" value="Extradiol_dOase_DODA"/>
</dbReference>
<comment type="caution">
    <text evidence="7">The sequence shown here is derived from an EMBL/GenBank/DDBJ whole genome shotgun (WGS) entry which is preliminary data.</text>
</comment>
<gene>
    <name evidence="7" type="ORF">CSOL1703_00009835</name>
</gene>
<keyword evidence="8" id="KW-1185">Reference proteome</keyword>
<evidence type="ECO:0000313" key="8">
    <source>
        <dbReference type="Proteomes" id="UP000775872"/>
    </source>
</evidence>
<sequence length="318" mass="34762">MKLLASVGAVAGISAWALFRTTNASKMALAPVIALSHGGGPLPILGDPDHRTIIDSLEKRIPKLLSLDSPTNRPRAIVLITAHWQTKSPVISSGTQPDLIYDYYGFPPESYELKYPAKGDPAIAAEIADLLKAEGFNNTRLDPRRGFDHGVFVPMTLARPQADVPIVQMSVLETEDPESHLRMGRALQKLREKNIAIVGSGFASFHNLRIMMAMRHANPVQRAEVRGISEAWNGALVDALGGTESKKRWGGIQQWKSFTGSQVMHPPGASEHLTPLIVCTGAAADGEVTKSYKDEYLGVDILTFYWGSDKLDERKDEL</sequence>
<keyword evidence="3" id="KW-0479">Metal-binding</keyword>
<evidence type="ECO:0000256" key="3">
    <source>
        <dbReference type="ARBA" id="ARBA00022723"/>
    </source>
</evidence>
<dbReference type="InterPro" id="IPR004183">
    <property type="entry name" value="Xdiol_dOase_suB"/>
</dbReference>
<comment type="similarity">
    <text evidence="2">Belongs to the DODA-type extradiol aromatic ring-opening dioxygenase family.</text>
</comment>
<evidence type="ECO:0000256" key="2">
    <source>
        <dbReference type="ARBA" id="ARBA00007581"/>
    </source>
</evidence>
<keyword evidence="5" id="KW-0560">Oxidoreductase</keyword>
<evidence type="ECO:0000313" key="7">
    <source>
        <dbReference type="EMBL" id="CAH0044093.1"/>
    </source>
</evidence>